<dbReference type="EMBL" id="AVBC01000039">
    <property type="protein sequence ID" value="ERL50574.1"/>
    <property type="molecule type" value="Genomic_DNA"/>
</dbReference>
<keyword evidence="7" id="KW-0472">Membrane</keyword>
<feature type="domain" description="DUF883" evidence="9">
    <location>
        <begin position="34"/>
        <end position="85"/>
    </location>
</feature>
<dbReference type="OrthoDB" id="5298386at2"/>
<dbReference type="PANTHER" id="PTHR35893">
    <property type="entry name" value="INNER MEMBRANE PROTEIN-RELATED"/>
    <property type="match status" value="1"/>
</dbReference>
<dbReference type="eggNOG" id="COG4575">
    <property type="taxonomic scope" value="Bacteria"/>
</dbReference>
<evidence type="ECO:0008006" key="13">
    <source>
        <dbReference type="Google" id="ProtNLM"/>
    </source>
</evidence>
<dbReference type="GO" id="GO:0043022">
    <property type="term" value="F:ribosome binding"/>
    <property type="evidence" value="ECO:0007669"/>
    <property type="project" value="InterPro"/>
</dbReference>
<organism evidence="11 12">
    <name type="scientific">Halomonas huangheensis</name>
    <dbReference type="NCBI Taxonomy" id="1178482"/>
    <lineage>
        <taxon>Bacteria</taxon>
        <taxon>Pseudomonadati</taxon>
        <taxon>Pseudomonadota</taxon>
        <taxon>Gammaproteobacteria</taxon>
        <taxon>Oceanospirillales</taxon>
        <taxon>Halomonadaceae</taxon>
        <taxon>Halomonas</taxon>
    </lineage>
</organism>
<feature type="domain" description="DUF883" evidence="10">
    <location>
        <begin position="103"/>
        <end position="131"/>
    </location>
</feature>
<comment type="subcellular location">
    <subcellularLocation>
        <location evidence="1">Cell inner membrane</location>
        <topology evidence="1">Single-pass membrane protein</topology>
    </subcellularLocation>
</comment>
<dbReference type="Proteomes" id="UP000019113">
    <property type="component" value="Unassembled WGS sequence"/>
</dbReference>
<evidence type="ECO:0000256" key="8">
    <source>
        <dbReference type="SAM" id="MobiDB-lite"/>
    </source>
</evidence>
<dbReference type="InterPro" id="IPR043604">
    <property type="entry name" value="DUF883_N"/>
</dbReference>
<evidence type="ECO:0000256" key="6">
    <source>
        <dbReference type="ARBA" id="ARBA00022989"/>
    </source>
</evidence>
<dbReference type="GO" id="GO:0005886">
    <property type="term" value="C:plasma membrane"/>
    <property type="evidence" value="ECO:0007669"/>
    <property type="project" value="UniProtKB-SubCell"/>
</dbReference>
<keyword evidence="3" id="KW-1003">Cell membrane</keyword>
<name>W1N4Z3_9GAMM</name>
<dbReference type="RefSeq" id="WP_021820627.1">
    <property type="nucleotide sequence ID" value="NZ_AVBC01000039.1"/>
</dbReference>
<dbReference type="PATRIC" id="fig|1178482.3.peg.3670"/>
<accession>W1N4Z3</accession>
<reference evidence="11 12" key="1">
    <citation type="submission" date="2013-08" db="EMBL/GenBank/DDBJ databases">
        <title>draft genome of Halomonas huanghegensis, strain BJGMM-B45T.</title>
        <authorList>
            <person name="Miao C."/>
            <person name="Wan Y."/>
            <person name="Jin W."/>
        </authorList>
    </citation>
    <scope>NUCLEOTIDE SEQUENCE [LARGE SCALE GENOMIC DNA]</scope>
    <source>
        <strain evidence="11 12">BJGMM-B45</strain>
    </source>
</reference>
<dbReference type="InterPro" id="IPR043605">
    <property type="entry name" value="DUF883_C"/>
</dbReference>
<protein>
    <recommendedName>
        <fullName evidence="13">DUF883 domain-containing protein</fullName>
    </recommendedName>
</protein>
<keyword evidence="5" id="KW-0812">Transmembrane</keyword>
<evidence type="ECO:0000313" key="11">
    <source>
        <dbReference type="EMBL" id="ERL50574.1"/>
    </source>
</evidence>
<gene>
    <name evidence="11" type="ORF">BJB45_05450</name>
</gene>
<dbReference type="InterPro" id="IPR010279">
    <property type="entry name" value="YqjD/ElaB"/>
</dbReference>
<feature type="region of interest" description="Disordered" evidence="8">
    <location>
        <begin position="1"/>
        <end position="34"/>
    </location>
</feature>
<evidence type="ECO:0000256" key="7">
    <source>
        <dbReference type="ARBA" id="ARBA00023136"/>
    </source>
</evidence>
<keyword evidence="12" id="KW-1185">Reference proteome</keyword>
<evidence type="ECO:0000256" key="5">
    <source>
        <dbReference type="ARBA" id="ARBA00022692"/>
    </source>
</evidence>
<keyword evidence="6" id="KW-1133">Transmembrane helix</keyword>
<evidence type="ECO:0000259" key="9">
    <source>
        <dbReference type="Pfam" id="PF05957"/>
    </source>
</evidence>
<dbReference type="Pfam" id="PF19029">
    <property type="entry name" value="DUF883_C"/>
    <property type="match status" value="1"/>
</dbReference>
<evidence type="ECO:0000313" key="12">
    <source>
        <dbReference type="Proteomes" id="UP000019113"/>
    </source>
</evidence>
<dbReference type="AlphaFoldDB" id="W1N4Z3"/>
<evidence type="ECO:0000256" key="4">
    <source>
        <dbReference type="ARBA" id="ARBA00022519"/>
    </source>
</evidence>
<proteinExistence type="inferred from homology"/>
<dbReference type="Pfam" id="PF05957">
    <property type="entry name" value="DUF883"/>
    <property type="match status" value="1"/>
</dbReference>
<dbReference type="STRING" id="1178482.AR456_06820"/>
<evidence type="ECO:0000256" key="3">
    <source>
        <dbReference type="ARBA" id="ARBA00022475"/>
    </source>
</evidence>
<evidence type="ECO:0000256" key="1">
    <source>
        <dbReference type="ARBA" id="ARBA00004377"/>
    </source>
</evidence>
<dbReference type="PANTHER" id="PTHR35893:SF3">
    <property type="entry name" value="INNER MEMBRANE PROTEIN"/>
    <property type="match status" value="1"/>
</dbReference>
<keyword evidence="4" id="KW-0997">Cell inner membrane</keyword>
<comment type="caution">
    <text evidence="11">The sequence shown here is derived from an EMBL/GenBank/DDBJ whole genome shotgun (WGS) entry which is preliminary data.</text>
</comment>
<sequence length="131" mass="14544">MATRSSTTTSKRNESTSDESAAEQVAPNTSASAQQLKDELKHLSGTLEELLSATADDSRQNIKQWREKAEARLQETRAHLSEQGERKYRQARQTMDSQVECCDRYVHENPWKSVGIGAAVGVIVGLLIGKR</sequence>
<feature type="compositionally biased region" description="Polar residues" evidence="8">
    <location>
        <begin position="1"/>
        <end position="10"/>
    </location>
</feature>
<evidence type="ECO:0000256" key="2">
    <source>
        <dbReference type="ARBA" id="ARBA00010423"/>
    </source>
</evidence>
<evidence type="ECO:0000259" key="10">
    <source>
        <dbReference type="Pfam" id="PF19029"/>
    </source>
</evidence>
<comment type="similarity">
    <text evidence="2">Belongs to the ElaB/YgaM/YqjD family.</text>
</comment>